<gene>
    <name evidence="3" type="ORF">PG2T_11135</name>
</gene>
<dbReference type="Proteomes" id="UP000092952">
    <property type="component" value="Chromosome"/>
</dbReference>
<dbReference type="RefSeq" id="WP_068805359.1">
    <property type="nucleotide sequence ID" value="NZ_CP014671.1"/>
</dbReference>
<dbReference type="InParanoid" id="A0A1B1YVJ6"/>
<dbReference type="OrthoDB" id="9808881at2"/>
<evidence type="ECO:0000259" key="2">
    <source>
        <dbReference type="PROSITE" id="PS50828"/>
    </source>
</evidence>
<evidence type="ECO:0000313" key="3">
    <source>
        <dbReference type="EMBL" id="ANX04663.1"/>
    </source>
</evidence>
<dbReference type="PROSITE" id="PS50828">
    <property type="entry name" value="SMR"/>
    <property type="match status" value="1"/>
</dbReference>
<dbReference type="EMBL" id="CP014671">
    <property type="protein sequence ID" value="ANX04663.1"/>
    <property type="molecule type" value="Genomic_DNA"/>
</dbReference>
<evidence type="ECO:0000313" key="4">
    <source>
        <dbReference type="Proteomes" id="UP000092952"/>
    </source>
</evidence>
<dbReference type="InterPro" id="IPR002625">
    <property type="entry name" value="Smr_dom"/>
</dbReference>
<dbReference type="STRING" id="1810504.PG2T_11135"/>
<name>A0A1B1YVJ6_9GAMM</name>
<feature type="compositionally biased region" description="Pro residues" evidence="1">
    <location>
        <begin position="33"/>
        <end position="54"/>
    </location>
</feature>
<dbReference type="KEGG" id="gbi:PG2T_11135"/>
<dbReference type="PANTHER" id="PTHR35562:SF2">
    <property type="entry name" value="DNA ENDONUCLEASE SMRA-RELATED"/>
    <property type="match status" value="1"/>
</dbReference>
<accession>A0A1B1YVJ6</accession>
<protein>
    <recommendedName>
        <fullName evidence="2">Smr domain-containing protein</fullName>
    </recommendedName>
</protein>
<keyword evidence="4" id="KW-1185">Reference proteome</keyword>
<dbReference type="SMART" id="SM00463">
    <property type="entry name" value="SMR"/>
    <property type="match status" value="1"/>
</dbReference>
<dbReference type="AlphaFoldDB" id="A0A1B1YVJ6"/>
<proteinExistence type="predicted"/>
<dbReference type="Gene3D" id="3.30.1370.110">
    <property type="match status" value="1"/>
</dbReference>
<reference evidence="4" key="1">
    <citation type="submission" date="2016-03" db="EMBL/GenBank/DDBJ databases">
        <title>Complete genome sequence of Solimmundus cernigliae, representing a novel lineage of polycyclic aromatic hydrocarbon degraders within the Gammaproteobacteria.</title>
        <authorList>
            <person name="Singleton D.R."/>
            <person name="Dickey A.N."/>
            <person name="Scholl E.H."/>
            <person name="Wright F.A."/>
            <person name="Aitken M.D."/>
        </authorList>
    </citation>
    <scope>NUCLEOTIDE SEQUENCE [LARGE SCALE GENOMIC DNA]</scope>
    <source>
        <strain evidence="4">TR3.2</strain>
    </source>
</reference>
<dbReference type="SUPFAM" id="SSF160443">
    <property type="entry name" value="SMR domain-like"/>
    <property type="match status" value="1"/>
</dbReference>
<dbReference type="PANTHER" id="PTHR35562">
    <property type="entry name" value="DNA ENDONUCLEASE SMRA-RELATED"/>
    <property type="match status" value="1"/>
</dbReference>
<dbReference type="InterPro" id="IPR036063">
    <property type="entry name" value="Smr_dom_sf"/>
</dbReference>
<dbReference type="GO" id="GO:0004520">
    <property type="term" value="F:DNA endonuclease activity"/>
    <property type="evidence" value="ECO:0007669"/>
    <property type="project" value="TreeGrafter"/>
</dbReference>
<feature type="domain" description="Smr" evidence="2">
    <location>
        <begin position="94"/>
        <end position="175"/>
    </location>
</feature>
<feature type="region of interest" description="Disordered" evidence="1">
    <location>
        <begin position="1"/>
        <end position="54"/>
    </location>
</feature>
<dbReference type="FunCoup" id="A0A1B1YVJ6">
    <property type="interactions" value="31"/>
</dbReference>
<sequence length="177" mass="18277">MGSKTDPPDAPDPGAEFRAAVGPVRPLRGAPPAKVPPAARPVTPPGRRPQAPPPLPAVLPVIEPGATVRLARPGVPKRALRRLDGELFVAEAQLDLHGLTAAQAGAALQAFIADCLAAGCERVRIIHGKGQRPGQDLPVLKPLVIESLKGHPAVLALRSAGPRDGGSGAMRVLLRRA</sequence>
<organism evidence="3 4">
    <name type="scientific">Immundisolibacter cernigliae</name>
    <dbReference type="NCBI Taxonomy" id="1810504"/>
    <lineage>
        <taxon>Bacteria</taxon>
        <taxon>Pseudomonadati</taxon>
        <taxon>Pseudomonadota</taxon>
        <taxon>Gammaproteobacteria</taxon>
        <taxon>Immundisolibacterales</taxon>
        <taxon>Immundisolibacteraceae</taxon>
        <taxon>Immundisolibacter</taxon>
    </lineage>
</organism>
<evidence type="ECO:0000256" key="1">
    <source>
        <dbReference type="SAM" id="MobiDB-lite"/>
    </source>
</evidence>
<dbReference type="Pfam" id="PF01713">
    <property type="entry name" value="Smr"/>
    <property type="match status" value="1"/>
</dbReference>